<name>A0A839U5L5_9BACL</name>
<organism evidence="1 2">
    <name type="scientific">Paenibacillus rhizosphaerae</name>
    <dbReference type="NCBI Taxonomy" id="297318"/>
    <lineage>
        <taxon>Bacteria</taxon>
        <taxon>Bacillati</taxon>
        <taxon>Bacillota</taxon>
        <taxon>Bacilli</taxon>
        <taxon>Bacillales</taxon>
        <taxon>Paenibacillaceae</taxon>
        <taxon>Paenibacillus</taxon>
    </lineage>
</organism>
<evidence type="ECO:0000313" key="1">
    <source>
        <dbReference type="EMBL" id="MBB3132117.1"/>
    </source>
</evidence>
<proteinExistence type="predicted"/>
<comment type="caution">
    <text evidence="1">The sequence shown here is derived from an EMBL/GenBank/DDBJ whole genome shotgun (WGS) entry which is preliminary data.</text>
</comment>
<dbReference type="EMBL" id="JACHXJ010000012">
    <property type="protein sequence ID" value="MBB3132117.1"/>
    <property type="molecule type" value="Genomic_DNA"/>
</dbReference>
<sequence>MNLREQMAKDVKQTFMNTNEFAELHTVSTFTDEQKQSGRKDRQLPMIIEKFTLDGRPIQSADGVSAHNAIVHIAPHILAYTPRVDQNFYLDLMRYKVMGVSNDTGVLKIVLQANGTRP</sequence>
<reference evidence="1 2" key="1">
    <citation type="submission" date="2020-08" db="EMBL/GenBank/DDBJ databases">
        <title>Genomic Encyclopedia of Type Strains, Phase III (KMG-III): the genomes of soil and plant-associated and newly described type strains.</title>
        <authorList>
            <person name="Whitman W."/>
        </authorList>
    </citation>
    <scope>NUCLEOTIDE SEQUENCE [LARGE SCALE GENOMIC DNA]</scope>
    <source>
        <strain evidence="1 2">CECT 5831</strain>
    </source>
</reference>
<accession>A0A839U5L5</accession>
<gene>
    <name evidence="1" type="ORF">FHS19_006844</name>
</gene>
<evidence type="ECO:0000313" key="2">
    <source>
        <dbReference type="Proteomes" id="UP000517523"/>
    </source>
</evidence>
<dbReference type="RefSeq" id="WP_183587670.1">
    <property type="nucleotide sequence ID" value="NZ_JACHXJ010000012.1"/>
</dbReference>
<dbReference type="AlphaFoldDB" id="A0A839U5L5"/>
<protein>
    <submittedName>
        <fullName evidence="1">Uncharacterized protein</fullName>
    </submittedName>
</protein>
<dbReference type="Proteomes" id="UP000517523">
    <property type="component" value="Unassembled WGS sequence"/>
</dbReference>